<feature type="chain" id="PRO_5047006354" evidence="3">
    <location>
        <begin position="19"/>
        <end position="258"/>
    </location>
</feature>
<keyword evidence="2" id="KW-1133">Transmembrane helix</keyword>
<keyword evidence="3" id="KW-0732">Signal</keyword>
<dbReference type="Proteomes" id="UP001642483">
    <property type="component" value="Unassembled WGS sequence"/>
</dbReference>
<comment type="caution">
    <text evidence="4">The sequence shown here is derived from an EMBL/GenBank/DDBJ whole genome shotgun (WGS) entry which is preliminary data.</text>
</comment>
<keyword evidence="2" id="KW-0472">Membrane</keyword>
<feature type="transmembrane region" description="Helical" evidence="2">
    <location>
        <begin position="162"/>
        <end position="183"/>
    </location>
</feature>
<feature type="region of interest" description="Disordered" evidence="1">
    <location>
        <begin position="201"/>
        <end position="240"/>
    </location>
</feature>
<evidence type="ECO:0000256" key="3">
    <source>
        <dbReference type="SAM" id="SignalP"/>
    </source>
</evidence>
<evidence type="ECO:0000256" key="2">
    <source>
        <dbReference type="SAM" id="Phobius"/>
    </source>
</evidence>
<organism evidence="4 5">
    <name type="scientific">Clavelina lepadiformis</name>
    <name type="common">Light-bulb sea squirt</name>
    <name type="synonym">Ascidia lepadiformis</name>
    <dbReference type="NCBI Taxonomy" id="159417"/>
    <lineage>
        <taxon>Eukaryota</taxon>
        <taxon>Metazoa</taxon>
        <taxon>Chordata</taxon>
        <taxon>Tunicata</taxon>
        <taxon>Ascidiacea</taxon>
        <taxon>Aplousobranchia</taxon>
        <taxon>Clavelinidae</taxon>
        <taxon>Clavelina</taxon>
    </lineage>
</organism>
<accession>A0ABP0GZR6</accession>
<sequence length="258" mass="29238">MKLFSVTTVLCLICVTAAGSNAVFRELQKLKYSCSIGQYPAATGGCEDCSLLCKTPTVNCRKECIITFIESFVLTSERNRFHQNIDSLNTTLNVLIQAQKEDYNNLQADMVSKEKIYGIQLHQVEKKQQNELNETNEKLDENKKTDEKQKQQINDQNTRTNILYGIILFCVVVVSADIIVRCIDRKRPEIKKTMRTCTTRNRISKNLDRHTENNPLTGLPESHDPSNEEFHDGPRPVVQSNIQVPLGTAKYTAPKSSV</sequence>
<evidence type="ECO:0000313" key="4">
    <source>
        <dbReference type="EMBL" id="CAK8697045.1"/>
    </source>
</evidence>
<name>A0ABP0GZR6_CLALP</name>
<evidence type="ECO:0000256" key="1">
    <source>
        <dbReference type="SAM" id="MobiDB-lite"/>
    </source>
</evidence>
<reference evidence="4 5" key="1">
    <citation type="submission" date="2024-02" db="EMBL/GenBank/DDBJ databases">
        <authorList>
            <person name="Daric V."/>
            <person name="Darras S."/>
        </authorList>
    </citation>
    <scope>NUCLEOTIDE SEQUENCE [LARGE SCALE GENOMIC DNA]</scope>
</reference>
<feature type="compositionally biased region" description="Basic and acidic residues" evidence="1">
    <location>
        <begin position="221"/>
        <end position="234"/>
    </location>
</feature>
<feature type="signal peptide" evidence="3">
    <location>
        <begin position="1"/>
        <end position="18"/>
    </location>
</feature>
<feature type="region of interest" description="Disordered" evidence="1">
    <location>
        <begin position="127"/>
        <end position="153"/>
    </location>
</feature>
<evidence type="ECO:0000313" key="5">
    <source>
        <dbReference type="Proteomes" id="UP001642483"/>
    </source>
</evidence>
<protein>
    <submittedName>
        <fullName evidence="4">Uncharacterized protein</fullName>
    </submittedName>
</protein>
<keyword evidence="5" id="KW-1185">Reference proteome</keyword>
<keyword evidence="2" id="KW-0812">Transmembrane</keyword>
<dbReference type="EMBL" id="CAWYQH010000163">
    <property type="protein sequence ID" value="CAK8697045.1"/>
    <property type="molecule type" value="Genomic_DNA"/>
</dbReference>
<proteinExistence type="predicted"/>
<feature type="compositionally biased region" description="Basic and acidic residues" evidence="1">
    <location>
        <begin position="127"/>
        <end position="150"/>
    </location>
</feature>
<gene>
    <name evidence="4" type="ORF">CVLEPA_LOCUS30331</name>
</gene>